<dbReference type="GeneID" id="106175056"/>
<dbReference type="Proteomes" id="UP000085678">
    <property type="component" value="Unplaced"/>
</dbReference>
<reference evidence="3 4" key="1">
    <citation type="submission" date="2025-04" db="UniProtKB">
        <authorList>
            <consortium name="RefSeq"/>
        </authorList>
    </citation>
    <scope>IDENTIFICATION</scope>
    <source>
        <tissue evidence="3 4">Gonads</tissue>
    </source>
</reference>
<proteinExistence type="predicted"/>
<dbReference type="RefSeq" id="XP_013414806.1">
    <property type="nucleotide sequence ID" value="XM_013559352.1"/>
</dbReference>
<sequence length="137" mass="15215">MMKLVVLAVVICAAAATSYKGGDRYYGDYAPRSGYGYGGYARRGYNYGYVPKARGRPEDYISSCNGKAFSTTYEDCCGGVVYDRRHQDCCDGYLVINKPDQCPSLKNYGYAHDASYNSYNAYNSYDASYSGHNAKVY</sequence>
<evidence type="ECO:0000313" key="3">
    <source>
        <dbReference type="RefSeq" id="XP_013412326.1"/>
    </source>
</evidence>
<organism evidence="2 3">
    <name type="scientific">Lingula anatina</name>
    <name type="common">Brachiopod</name>
    <name type="synonym">Lingula unguis</name>
    <dbReference type="NCBI Taxonomy" id="7574"/>
    <lineage>
        <taxon>Eukaryota</taxon>
        <taxon>Metazoa</taxon>
        <taxon>Spiralia</taxon>
        <taxon>Lophotrochozoa</taxon>
        <taxon>Brachiopoda</taxon>
        <taxon>Linguliformea</taxon>
        <taxon>Lingulata</taxon>
        <taxon>Lingulida</taxon>
        <taxon>Linguloidea</taxon>
        <taxon>Lingulidae</taxon>
        <taxon>Lingula</taxon>
    </lineage>
</organism>
<protein>
    <submittedName>
        <fullName evidence="3">Uncharacterized protein LOC106175056</fullName>
    </submittedName>
    <submittedName>
        <fullName evidence="4">Uncharacterized protein LOC106176819</fullName>
    </submittedName>
</protein>
<dbReference type="RefSeq" id="XP_013412326.1">
    <property type="nucleotide sequence ID" value="XM_013556872.1"/>
</dbReference>
<dbReference type="KEGG" id="lak:106175056"/>
<dbReference type="GeneID" id="106176819"/>
<keyword evidence="1" id="KW-0732">Signal</keyword>
<dbReference type="KEGG" id="lak:106176819"/>
<name>A0A1S3JQ98_LINAN</name>
<evidence type="ECO:0000313" key="4">
    <source>
        <dbReference type="RefSeq" id="XP_013414806.1"/>
    </source>
</evidence>
<feature type="chain" id="PRO_5014545958" evidence="1">
    <location>
        <begin position="17"/>
        <end position="137"/>
    </location>
</feature>
<evidence type="ECO:0000256" key="1">
    <source>
        <dbReference type="SAM" id="SignalP"/>
    </source>
</evidence>
<gene>
    <name evidence="3" type="primary">LOC106175056</name>
    <name evidence="4" type="synonym">LOC106176819</name>
</gene>
<evidence type="ECO:0000313" key="2">
    <source>
        <dbReference type="Proteomes" id="UP000085678"/>
    </source>
</evidence>
<dbReference type="AlphaFoldDB" id="A0A1S3JQ98"/>
<accession>A0A1S3JQ98</accession>
<feature type="signal peptide" evidence="1">
    <location>
        <begin position="1"/>
        <end position="16"/>
    </location>
</feature>
<keyword evidence="2" id="KW-1185">Reference proteome</keyword>